<dbReference type="SUPFAM" id="SSF51206">
    <property type="entry name" value="cAMP-binding domain-like"/>
    <property type="match status" value="1"/>
</dbReference>
<accession>A0A5D3F7Y4</accession>
<dbReference type="RefSeq" id="WP_148766997.1">
    <property type="nucleotide sequence ID" value="NZ_VSRQ01000009.1"/>
</dbReference>
<evidence type="ECO:0000259" key="1">
    <source>
        <dbReference type="PROSITE" id="PS50042"/>
    </source>
</evidence>
<name>A0A5D3F7Y4_9ACTN</name>
<dbReference type="InterPro" id="IPR000595">
    <property type="entry name" value="cNMP-bd_dom"/>
</dbReference>
<protein>
    <submittedName>
        <fullName evidence="2">Crp/Fnr family transcriptional regulator</fullName>
    </submittedName>
</protein>
<dbReference type="PANTHER" id="PTHR24567:SF74">
    <property type="entry name" value="HTH-TYPE TRANSCRIPTIONAL REGULATOR ARCR"/>
    <property type="match status" value="1"/>
</dbReference>
<dbReference type="InterPro" id="IPR014710">
    <property type="entry name" value="RmlC-like_jellyroll"/>
</dbReference>
<feature type="domain" description="Cyclic nucleotide-binding" evidence="1">
    <location>
        <begin position="14"/>
        <end position="83"/>
    </location>
</feature>
<dbReference type="Proteomes" id="UP000323505">
    <property type="component" value="Unassembled WGS sequence"/>
</dbReference>
<gene>
    <name evidence="2" type="ORF">FXF68_34915</name>
</gene>
<dbReference type="InterPro" id="IPR018490">
    <property type="entry name" value="cNMP-bd_dom_sf"/>
</dbReference>
<dbReference type="InterPro" id="IPR050397">
    <property type="entry name" value="Env_Response_Regulators"/>
</dbReference>
<evidence type="ECO:0000313" key="2">
    <source>
        <dbReference type="EMBL" id="TYK43926.1"/>
    </source>
</evidence>
<reference evidence="2 3" key="1">
    <citation type="submission" date="2019-08" db="EMBL/GenBank/DDBJ databases">
        <title>Actinomadura sp. nov. CYP1-5 isolated from mountain soil.</title>
        <authorList>
            <person name="Songsumanus A."/>
            <person name="Kuncharoen N."/>
            <person name="Kudo T."/>
            <person name="Yuki M."/>
            <person name="Igarashi Y."/>
            <person name="Tanasupawat S."/>
        </authorList>
    </citation>
    <scope>NUCLEOTIDE SEQUENCE [LARGE SCALE GENOMIC DNA]</scope>
    <source>
        <strain evidence="2 3">CYP1-5</strain>
    </source>
</reference>
<dbReference type="Gene3D" id="2.60.120.10">
    <property type="entry name" value="Jelly Rolls"/>
    <property type="match status" value="1"/>
</dbReference>
<dbReference type="GO" id="GO:0005829">
    <property type="term" value="C:cytosol"/>
    <property type="evidence" value="ECO:0007669"/>
    <property type="project" value="TreeGrafter"/>
</dbReference>
<sequence length="158" mass="17218">MSIVTGTDLAREPFLGGMRSTDLARLAKAARPVAIPAGRRVFGESDPAERFWLVQDGTVAVDLDTPGRGPVVIETYGPGSVLGWSWLFRPYEWRFGGVAGTPVRAIEFDGRLVRTLCAVDPAMGYELTRRFAELVVRRLEATQARLLELSAAGDPARS</sequence>
<dbReference type="EMBL" id="VSRQ01000009">
    <property type="protein sequence ID" value="TYK43926.1"/>
    <property type="molecule type" value="Genomic_DNA"/>
</dbReference>
<dbReference type="PROSITE" id="PS50042">
    <property type="entry name" value="CNMP_BINDING_3"/>
    <property type="match status" value="1"/>
</dbReference>
<dbReference type="GO" id="GO:0003700">
    <property type="term" value="F:DNA-binding transcription factor activity"/>
    <property type="evidence" value="ECO:0007669"/>
    <property type="project" value="TreeGrafter"/>
</dbReference>
<evidence type="ECO:0000313" key="3">
    <source>
        <dbReference type="Proteomes" id="UP000323505"/>
    </source>
</evidence>
<dbReference type="AlphaFoldDB" id="A0A5D3F7Y4"/>
<dbReference type="PANTHER" id="PTHR24567">
    <property type="entry name" value="CRP FAMILY TRANSCRIPTIONAL REGULATORY PROTEIN"/>
    <property type="match status" value="1"/>
</dbReference>
<dbReference type="SMART" id="SM00100">
    <property type="entry name" value="cNMP"/>
    <property type="match status" value="1"/>
</dbReference>
<comment type="caution">
    <text evidence="2">The sequence shown here is derived from an EMBL/GenBank/DDBJ whole genome shotgun (WGS) entry which is preliminary data.</text>
</comment>
<dbReference type="Pfam" id="PF00027">
    <property type="entry name" value="cNMP_binding"/>
    <property type="match status" value="1"/>
</dbReference>
<dbReference type="CDD" id="cd00038">
    <property type="entry name" value="CAP_ED"/>
    <property type="match status" value="1"/>
</dbReference>
<organism evidence="2 3">
    <name type="scientific">Actinomadura decatromicini</name>
    <dbReference type="NCBI Taxonomy" id="2604572"/>
    <lineage>
        <taxon>Bacteria</taxon>
        <taxon>Bacillati</taxon>
        <taxon>Actinomycetota</taxon>
        <taxon>Actinomycetes</taxon>
        <taxon>Streptosporangiales</taxon>
        <taxon>Thermomonosporaceae</taxon>
        <taxon>Actinomadura</taxon>
    </lineage>
</organism>
<keyword evidence="3" id="KW-1185">Reference proteome</keyword>
<proteinExistence type="predicted"/>